<dbReference type="Pfam" id="PF21725">
    <property type="entry name" value="T7SS_signal"/>
    <property type="match status" value="1"/>
</dbReference>
<dbReference type="InterPro" id="IPR049082">
    <property type="entry name" value="T7SS_signal"/>
</dbReference>
<dbReference type="EMBL" id="CP159872">
    <property type="protein sequence ID" value="XCM78647.1"/>
    <property type="molecule type" value="Genomic_DNA"/>
</dbReference>
<evidence type="ECO:0000259" key="3">
    <source>
        <dbReference type="Pfam" id="PF21725"/>
    </source>
</evidence>
<dbReference type="KEGG" id="kcm:ABWK59_06740"/>
<reference evidence="4" key="1">
    <citation type="submission" date="2024-06" db="EMBL/GenBank/DDBJ databases">
        <title>The genome sequences of Kitasatospora sp. strain HUAS MG31.</title>
        <authorList>
            <person name="Mo P."/>
        </authorList>
    </citation>
    <scope>NUCLEOTIDE SEQUENCE</scope>
    <source>
        <strain evidence="4">HUAS MG31</strain>
    </source>
</reference>
<dbReference type="Gene3D" id="1.10.287.1490">
    <property type="match status" value="1"/>
</dbReference>
<evidence type="ECO:0000313" key="4">
    <source>
        <dbReference type="EMBL" id="XCM78647.1"/>
    </source>
</evidence>
<name>A0AAU8JS01_9ACTN</name>
<dbReference type="SUPFAM" id="SSF57997">
    <property type="entry name" value="Tropomyosin"/>
    <property type="match status" value="1"/>
</dbReference>
<dbReference type="AlphaFoldDB" id="A0AAU8JS01"/>
<feature type="coiled-coil region" evidence="1">
    <location>
        <begin position="86"/>
        <end position="120"/>
    </location>
</feature>
<gene>
    <name evidence="4" type="ORF">ABWK59_06740</name>
</gene>
<sequence length="436" mass="45126">MSSKNDYPTLGFDPAPGDPGNVDGLVQKLNKAAGAMESAHRTLTAIGQGGSAWEGDAAKGFSSKIGELPKNMADSVDAMKAASGQLSSWSQTLVSYQNTAKRYEAEAADAKRRKDAAEDHVGRAANHYNSASENPAFSLLGQRFNDDASLASAQQRINAAQAELNAAGNELDIAKRELSSIEDELEAIVKQAKELLEHHQDDADKTAKALRKANQNAPHISVWEKIGNGFKSIGSKIKAWATKHADLLKKIGDIAGGVSAVLGIAALATMWCPPLAAALGAASAGASAVALGAHGLAKLGGANVSWTTIALDGVGAFPFIGTAAKAGKGVAMGAKALATERSVAAAGSHLRGAGKEIAEKFMEGGFAHKYAIEPLLTKTPLKKLPGIANEFSIATREAVGWAAPATSWWSRGTQIGMKAGGLVMNAPNLYHQVTGS</sequence>
<feature type="coiled-coil region" evidence="1">
    <location>
        <begin position="150"/>
        <end position="216"/>
    </location>
</feature>
<feature type="domain" description="Putative T7SS secretion signal" evidence="3">
    <location>
        <begin position="17"/>
        <end position="170"/>
    </location>
</feature>
<dbReference type="RefSeq" id="WP_354638707.1">
    <property type="nucleotide sequence ID" value="NZ_CP159872.1"/>
</dbReference>
<proteinExistence type="predicted"/>
<evidence type="ECO:0000256" key="2">
    <source>
        <dbReference type="SAM" id="MobiDB-lite"/>
    </source>
</evidence>
<keyword evidence="1" id="KW-0175">Coiled coil</keyword>
<organism evidence="4">
    <name type="scientific">Kitasatospora camelliae</name>
    <dbReference type="NCBI Taxonomy" id="3156397"/>
    <lineage>
        <taxon>Bacteria</taxon>
        <taxon>Bacillati</taxon>
        <taxon>Actinomycetota</taxon>
        <taxon>Actinomycetes</taxon>
        <taxon>Kitasatosporales</taxon>
        <taxon>Streptomycetaceae</taxon>
        <taxon>Kitasatospora</taxon>
    </lineage>
</organism>
<protein>
    <submittedName>
        <fullName evidence="4">T7SS-secreted protein</fullName>
    </submittedName>
</protein>
<evidence type="ECO:0000256" key="1">
    <source>
        <dbReference type="SAM" id="Coils"/>
    </source>
</evidence>
<feature type="region of interest" description="Disordered" evidence="2">
    <location>
        <begin position="1"/>
        <end position="23"/>
    </location>
</feature>
<accession>A0AAU8JS01</accession>